<dbReference type="CDD" id="cd03255">
    <property type="entry name" value="ABC_MJ0796_LolCDE_FtsE"/>
    <property type="match status" value="1"/>
</dbReference>
<keyword evidence="9" id="KW-0378">Hydrolase</keyword>
<dbReference type="SMART" id="SM00382">
    <property type="entry name" value="AAA"/>
    <property type="match status" value="1"/>
</dbReference>
<evidence type="ECO:0000256" key="7">
    <source>
        <dbReference type="ARBA" id="ARBA00023136"/>
    </source>
</evidence>
<reference evidence="9 10" key="1">
    <citation type="submission" date="2011-05" db="EMBL/GenBank/DDBJ databases">
        <title>Complete sequence of Thioalkalimicrobium cyclicum ALM1.</title>
        <authorList>
            <consortium name="US DOE Joint Genome Institute"/>
            <person name="Lucas S."/>
            <person name="Han J."/>
            <person name="Lapidus A."/>
            <person name="Cheng J.-F."/>
            <person name="Goodwin L."/>
            <person name="Pitluck S."/>
            <person name="Peters L."/>
            <person name="Mikhailova N."/>
            <person name="Davenport K."/>
            <person name="Han C."/>
            <person name="Tapia R."/>
            <person name="Land M."/>
            <person name="Hauser L."/>
            <person name="Kyrpides N."/>
            <person name="Ivanova N."/>
            <person name="Pagani I."/>
            <person name="Kappler U."/>
            <person name="Woyke T."/>
        </authorList>
    </citation>
    <scope>NUCLEOTIDE SEQUENCE [LARGE SCALE GENOMIC DNA]</scope>
    <source>
        <strain evidence="10">DSM 14477 / JCM 11371 / ALM1</strain>
    </source>
</reference>
<keyword evidence="4" id="KW-0547">Nucleotide-binding</keyword>
<dbReference type="InterPro" id="IPR003439">
    <property type="entry name" value="ABC_transporter-like_ATP-bd"/>
</dbReference>
<dbReference type="STRING" id="717773.Thicy_1077"/>
<organism evidence="9 10">
    <name type="scientific">Thiomicrospira cyclica (strain DSM 14477 / JCM 11371 / ALM1)</name>
    <name type="common">Thioalkalimicrobium cyclicum</name>
    <dbReference type="NCBI Taxonomy" id="717773"/>
    <lineage>
        <taxon>Bacteria</taxon>
        <taxon>Pseudomonadati</taxon>
        <taxon>Pseudomonadota</taxon>
        <taxon>Gammaproteobacteria</taxon>
        <taxon>Thiotrichales</taxon>
        <taxon>Piscirickettsiaceae</taxon>
        <taxon>Thiomicrospira</taxon>
    </lineage>
</organism>
<dbReference type="eggNOG" id="COG1136">
    <property type="taxonomic scope" value="Bacteria"/>
</dbReference>
<dbReference type="InterPro" id="IPR003593">
    <property type="entry name" value="AAA+_ATPase"/>
</dbReference>
<proteinExistence type="inferred from homology"/>
<evidence type="ECO:0000256" key="4">
    <source>
        <dbReference type="ARBA" id="ARBA00022741"/>
    </source>
</evidence>
<evidence type="ECO:0000256" key="5">
    <source>
        <dbReference type="ARBA" id="ARBA00022840"/>
    </source>
</evidence>
<dbReference type="GO" id="GO:0044874">
    <property type="term" value="P:lipoprotein localization to outer membrane"/>
    <property type="evidence" value="ECO:0007669"/>
    <property type="project" value="UniProtKB-ARBA"/>
</dbReference>
<keyword evidence="5" id="KW-0067">ATP-binding</keyword>
<dbReference type="GO" id="GO:0089705">
    <property type="term" value="P:protein localization to outer membrane"/>
    <property type="evidence" value="ECO:0007669"/>
    <property type="project" value="UniProtKB-ARBA"/>
</dbReference>
<dbReference type="SUPFAM" id="SSF52540">
    <property type="entry name" value="P-loop containing nucleoside triphosphate hydrolases"/>
    <property type="match status" value="1"/>
</dbReference>
<dbReference type="GO" id="GO:0005524">
    <property type="term" value="F:ATP binding"/>
    <property type="evidence" value="ECO:0007669"/>
    <property type="project" value="UniProtKB-KW"/>
</dbReference>
<dbReference type="PANTHER" id="PTHR42798:SF2">
    <property type="entry name" value="ABC TRANSPORTER ATP-BINDING PROTEIN MG467-RELATED"/>
    <property type="match status" value="1"/>
</dbReference>
<protein>
    <submittedName>
        <fullName evidence="9">Phosphonate-transporting ATPase</fullName>
        <ecNumber evidence="9">3.6.3.28</ecNumber>
    </submittedName>
</protein>
<name>F6D8J3_THICA</name>
<gene>
    <name evidence="9" type="ordered locus">Thicy_1077</name>
</gene>
<comment type="similarity">
    <text evidence="1">Belongs to the ABC transporter superfamily.</text>
</comment>
<dbReference type="HOGENOM" id="CLU_000604_1_22_6"/>
<dbReference type="Gene3D" id="3.40.50.300">
    <property type="entry name" value="P-loop containing nucleotide triphosphate hydrolases"/>
    <property type="match status" value="1"/>
</dbReference>
<dbReference type="GO" id="GO:0016887">
    <property type="term" value="F:ATP hydrolysis activity"/>
    <property type="evidence" value="ECO:0007669"/>
    <property type="project" value="InterPro"/>
</dbReference>
<dbReference type="PROSITE" id="PS00211">
    <property type="entry name" value="ABC_TRANSPORTER_1"/>
    <property type="match status" value="1"/>
</dbReference>
<evidence type="ECO:0000313" key="9">
    <source>
        <dbReference type="EMBL" id="AEG31844.1"/>
    </source>
</evidence>
<keyword evidence="6" id="KW-1278">Translocase</keyword>
<evidence type="ECO:0000259" key="8">
    <source>
        <dbReference type="PROSITE" id="PS50893"/>
    </source>
</evidence>
<sequence length="234" mass="25148">MSKSDSVILQAQGLSQVFQEGLLATPVLHDINFSLHAGERLAIVGASGSGKSTLLHLLAGLAQPSEGEVFLQGQAFASLSEAQRSQLRNQHLGFVYQFHYLLAELTALENVMLPLRIARVPAKQAQHKAQELLAAVGLAARADHKPSELSGGERQRVAIARALITEPACILADEPTGNLDSKSAEQVLALMLNLNEQFNTALLVVTHDLQLAKQLGNKIELVDGQIQRDNDANA</sequence>
<dbReference type="EMBL" id="CP002776">
    <property type="protein sequence ID" value="AEG31844.1"/>
    <property type="molecule type" value="Genomic_DNA"/>
</dbReference>
<dbReference type="AlphaFoldDB" id="F6D8J3"/>
<evidence type="ECO:0000313" key="10">
    <source>
        <dbReference type="Proteomes" id="UP000009232"/>
    </source>
</evidence>
<feature type="domain" description="ABC transporter" evidence="8">
    <location>
        <begin position="9"/>
        <end position="234"/>
    </location>
</feature>
<dbReference type="InterPro" id="IPR027417">
    <property type="entry name" value="P-loop_NTPase"/>
</dbReference>
<keyword evidence="3" id="KW-1003">Cell membrane</keyword>
<dbReference type="OrthoDB" id="9802264at2"/>
<keyword evidence="7" id="KW-0472">Membrane</keyword>
<dbReference type="RefSeq" id="WP_013835621.1">
    <property type="nucleotide sequence ID" value="NC_015581.1"/>
</dbReference>
<dbReference type="InterPro" id="IPR017871">
    <property type="entry name" value="ABC_transporter-like_CS"/>
</dbReference>
<dbReference type="PROSITE" id="PS50893">
    <property type="entry name" value="ABC_TRANSPORTER_2"/>
    <property type="match status" value="1"/>
</dbReference>
<dbReference type="EC" id="3.6.3.28" evidence="9"/>
<dbReference type="PANTHER" id="PTHR42798">
    <property type="entry name" value="LIPOPROTEIN-RELEASING SYSTEM ATP-BINDING PROTEIN LOLD"/>
    <property type="match status" value="1"/>
</dbReference>
<dbReference type="Pfam" id="PF00005">
    <property type="entry name" value="ABC_tran"/>
    <property type="match status" value="1"/>
</dbReference>
<evidence type="ECO:0000256" key="3">
    <source>
        <dbReference type="ARBA" id="ARBA00022475"/>
    </source>
</evidence>
<dbReference type="KEGG" id="tcy:Thicy_1077"/>
<dbReference type="InterPro" id="IPR017911">
    <property type="entry name" value="MacB-like_ATP-bd"/>
</dbReference>
<dbReference type="FunFam" id="3.40.50.300:FF:000230">
    <property type="entry name" value="Lipoprotein-releasing system ATP-binding protein LolD"/>
    <property type="match status" value="1"/>
</dbReference>
<accession>F6D8J3</accession>
<evidence type="ECO:0000256" key="2">
    <source>
        <dbReference type="ARBA" id="ARBA00022448"/>
    </source>
</evidence>
<dbReference type="Proteomes" id="UP000009232">
    <property type="component" value="Chromosome"/>
</dbReference>
<keyword evidence="10" id="KW-1185">Reference proteome</keyword>
<evidence type="ECO:0000256" key="1">
    <source>
        <dbReference type="ARBA" id="ARBA00005417"/>
    </source>
</evidence>
<evidence type="ECO:0000256" key="6">
    <source>
        <dbReference type="ARBA" id="ARBA00022967"/>
    </source>
</evidence>
<keyword evidence="2" id="KW-0813">Transport</keyword>